<protein>
    <submittedName>
        <fullName evidence="4">NAD(P)H-dependent oxidoreductase</fullName>
    </submittedName>
</protein>
<dbReference type="Gene3D" id="3.40.50.360">
    <property type="match status" value="1"/>
</dbReference>
<dbReference type="EMBL" id="JAFHLB010000024">
    <property type="protein sequence ID" value="MBN3579347.1"/>
    <property type="molecule type" value="Genomic_DNA"/>
</dbReference>
<dbReference type="InterPro" id="IPR051796">
    <property type="entry name" value="ISF_SsuE-like"/>
</dbReference>
<keyword evidence="5" id="KW-1185">Reference proteome</keyword>
<organism evidence="4 5">
    <name type="scientific">Vibrio neptunius</name>
    <dbReference type="NCBI Taxonomy" id="170651"/>
    <lineage>
        <taxon>Bacteria</taxon>
        <taxon>Pseudomonadati</taxon>
        <taxon>Pseudomonadota</taxon>
        <taxon>Gammaproteobacteria</taxon>
        <taxon>Vibrionales</taxon>
        <taxon>Vibrionaceae</taxon>
        <taxon>Vibrio</taxon>
    </lineage>
</organism>
<evidence type="ECO:0000256" key="2">
    <source>
        <dbReference type="ARBA" id="ARBA00022643"/>
    </source>
</evidence>
<proteinExistence type="predicted"/>
<evidence type="ECO:0000313" key="5">
    <source>
        <dbReference type="Proteomes" id="UP000779070"/>
    </source>
</evidence>
<dbReference type="PANTHER" id="PTHR43278:SF4">
    <property type="entry name" value="NAD(P)H-DEPENDENT FMN-CONTAINING OXIDOREDUCTASE YWQN-RELATED"/>
    <property type="match status" value="1"/>
</dbReference>
<reference evidence="4 5" key="1">
    <citation type="submission" date="2021-02" db="EMBL/GenBank/DDBJ databases">
        <title>Draft Genome Sequences of 5 Vibrio neptunius Strains Isolated From of Bivalve Hatcheries.</title>
        <authorList>
            <person name="Galvis F."/>
            <person name="Barja J.L."/>
            <person name="Lemos M.L."/>
            <person name="Balado M."/>
        </authorList>
    </citation>
    <scope>NUCLEOTIDE SEQUENCE [LARGE SCALE GENOMIC DNA]</scope>
    <source>
        <strain evidence="4 5">PP-145.98</strain>
    </source>
</reference>
<keyword evidence="1" id="KW-0285">Flavoprotein</keyword>
<feature type="domain" description="NADPH-dependent FMN reductase-like" evidence="3">
    <location>
        <begin position="14"/>
        <end position="126"/>
    </location>
</feature>
<dbReference type="Proteomes" id="UP000779070">
    <property type="component" value="Unassembled WGS sequence"/>
</dbReference>
<dbReference type="PANTHER" id="PTHR43278">
    <property type="entry name" value="NAD(P)H-DEPENDENT FMN-CONTAINING OXIDOREDUCTASE YWQN-RELATED"/>
    <property type="match status" value="1"/>
</dbReference>
<dbReference type="InterPro" id="IPR005025">
    <property type="entry name" value="FMN_Rdtase-like_dom"/>
</dbReference>
<dbReference type="InterPro" id="IPR029039">
    <property type="entry name" value="Flavoprotein-like_sf"/>
</dbReference>
<evidence type="ECO:0000313" key="4">
    <source>
        <dbReference type="EMBL" id="MBN3579347.1"/>
    </source>
</evidence>
<evidence type="ECO:0000259" key="3">
    <source>
        <dbReference type="Pfam" id="PF03358"/>
    </source>
</evidence>
<gene>
    <name evidence="4" type="ORF">JYA62_16925</name>
</gene>
<dbReference type="Pfam" id="PF03358">
    <property type="entry name" value="FMN_red"/>
    <property type="match status" value="1"/>
</dbReference>
<comment type="caution">
    <text evidence="4">The sequence shown here is derived from an EMBL/GenBank/DDBJ whole genome shotgun (WGS) entry which is preliminary data.</text>
</comment>
<sequence length="188" mass="21153">MANLEHTKRGQDRRIAIVLGSSKAEGNTRQFAEAVAAISGGSVFDLSDYDIAFYDYEHRNESDDFLELMHTLVDADHIVWASPVYWYSMSAQMKVFFDRLSDLTENDKPLGRRWAGKSMSVISTGYQSTCPSCFIEPFVLTARYFDLDFKGHQYLSIQTDADLAQLEVAAHKAVGHIDSQQIIEQGLA</sequence>
<dbReference type="RefSeq" id="WP_206371285.1">
    <property type="nucleotide sequence ID" value="NZ_CAWPTM010000096.1"/>
</dbReference>
<dbReference type="SUPFAM" id="SSF52218">
    <property type="entry name" value="Flavoproteins"/>
    <property type="match status" value="1"/>
</dbReference>
<accession>A0ABS3A4D2</accession>
<keyword evidence="2" id="KW-0288">FMN</keyword>
<evidence type="ECO:0000256" key="1">
    <source>
        <dbReference type="ARBA" id="ARBA00022630"/>
    </source>
</evidence>
<name>A0ABS3A4D2_9VIBR</name>